<comment type="caution">
    <text evidence="2">The sequence shown here is derived from an EMBL/GenBank/DDBJ whole genome shotgun (WGS) entry which is preliminary data.</text>
</comment>
<dbReference type="Proteomes" id="UP001529369">
    <property type="component" value="Unassembled WGS sequence"/>
</dbReference>
<organism evidence="2 3">
    <name type="scientific">Paeniroseomonas aquatica</name>
    <dbReference type="NCBI Taxonomy" id="373043"/>
    <lineage>
        <taxon>Bacteria</taxon>
        <taxon>Pseudomonadati</taxon>
        <taxon>Pseudomonadota</taxon>
        <taxon>Alphaproteobacteria</taxon>
        <taxon>Acetobacterales</taxon>
        <taxon>Acetobacteraceae</taxon>
        <taxon>Paeniroseomonas</taxon>
    </lineage>
</organism>
<keyword evidence="1" id="KW-0472">Membrane</keyword>
<keyword evidence="1" id="KW-1133">Transmembrane helix</keyword>
<sequence>MRQARADLEAAAETARAERDPLAPVLAGLSSSLGAMVALQARMEANREPLDDKARADMMRQLVQACRTDFVRQAGAASRRLALLSGLGAAVLLLGALGGGYLWGRSTEAAEVREASGVIRAALSDGSASARAWSDAIRRNDLVGLLGRCEGRAVWVDTSGRRACAVPLWLEDAPPPAAPAGPRS</sequence>
<feature type="transmembrane region" description="Helical" evidence="1">
    <location>
        <begin position="81"/>
        <end position="103"/>
    </location>
</feature>
<dbReference type="EMBL" id="JAUFPN010000051">
    <property type="protein sequence ID" value="MDN3563908.1"/>
    <property type="molecule type" value="Genomic_DNA"/>
</dbReference>
<protein>
    <submittedName>
        <fullName evidence="2">Uncharacterized protein</fullName>
    </submittedName>
</protein>
<accession>A0ABT8A314</accession>
<keyword evidence="1" id="KW-0812">Transmembrane</keyword>
<evidence type="ECO:0000256" key="1">
    <source>
        <dbReference type="SAM" id="Phobius"/>
    </source>
</evidence>
<evidence type="ECO:0000313" key="3">
    <source>
        <dbReference type="Proteomes" id="UP001529369"/>
    </source>
</evidence>
<dbReference type="RefSeq" id="WP_290315703.1">
    <property type="nucleotide sequence ID" value="NZ_JAUFPN010000051.1"/>
</dbReference>
<reference evidence="3" key="1">
    <citation type="journal article" date="2019" name="Int. J. Syst. Evol. Microbiol.">
        <title>The Global Catalogue of Microorganisms (GCM) 10K type strain sequencing project: providing services to taxonomists for standard genome sequencing and annotation.</title>
        <authorList>
            <consortium name="The Broad Institute Genomics Platform"/>
            <consortium name="The Broad Institute Genome Sequencing Center for Infectious Disease"/>
            <person name="Wu L."/>
            <person name="Ma J."/>
        </authorList>
    </citation>
    <scope>NUCLEOTIDE SEQUENCE [LARGE SCALE GENOMIC DNA]</scope>
    <source>
        <strain evidence="3">CECT 7131</strain>
    </source>
</reference>
<keyword evidence="3" id="KW-1185">Reference proteome</keyword>
<evidence type="ECO:0000313" key="2">
    <source>
        <dbReference type="EMBL" id="MDN3563908.1"/>
    </source>
</evidence>
<proteinExistence type="predicted"/>
<gene>
    <name evidence="2" type="ORF">QWZ14_05890</name>
</gene>
<name>A0ABT8A314_9PROT</name>